<keyword evidence="4" id="KW-1185">Reference proteome</keyword>
<protein>
    <submittedName>
        <fullName evidence="3">Sec1-like protein</fullName>
    </submittedName>
</protein>
<feature type="region of interest" description="Disordered" evidence="2">
    <location>
        <begin position="443"/>
        <end position="483"/>
    </location>
</feature>
<dbReference type="PANTHER" id="PTHR11679">
    <property type="entry name" value="VESICLE PROTEIN SORTING-ASSOCIATED"/>
    <property type="match status" value="1"/>
</dbReference>
<dbReference type="AlphaFoldDB" id="A0A1Y2HG29"/>
<feature type="region of interest" description="Disordered" evidence="2">
    <location>
        <begin position="1"/>
        <end position="57"/>
    </location>
</feature>
<evidence type="ECO:0000313" key="4">
    <source>
        <dbReference type="Proteomes" id="UP000193411"/>
    </source>
</evidence>
<dbReference type="InterPro" id="IPR043154">
    <property type="entry name" value="Sec-1-like_dom1"/>
</dbReference>
<feature type="compositionally biased region" description="Pro residues" evidence="2">
    <location>
        <begin position="43"/>
        <end position="54"/>
    </location>
</feature>
<feature type="region of interest" description="Disordered" evidence="2">
    <location>
        <begin position="538"/>
        <end position="558"/>
    </location>
</feature>
<evidence type="ECO:0000313" key="3">
    <source>
        <dbReference type="EMBL" id="ORZ33495.1"/>
    </source>
</evidence>
<dbReference type="PIRSF" id="PIRSF005715">
    <property type="entry name" value="VPS45_Sec1"/>
    <property type="match status" value="1"/>
</dbReference>
<dbReference type="InterPro" id="IPR043127">
    <property type="entry name" value="Sec-1-like_dom3a"/>
</dbReference>
<dbReference type="EMBL" id="MCFL01000035">
    <property type="protein sequence ID" value="ORZ33495.1"/>
    <property type="molecule type" value="Genomic_DNA"/>
</dbReference>
<dbReference type="Gene3D" id="3.40.50.2060">
    <property type="match status" value="1"/>
</dbReference>
<dbReference type="Gene3D" id="3.90.830.10">
    <property type="entry name" value="Syntaxin Binding Protein 1, Chain A, domain 2"/>
    <property type="match status" value="1"/>
</dbReference>
<dbReference type="STRING" id="765915.A0A1Y2HG29"/>
<dbReference type="InterPro" id="IPR036045">
    <property type="entry name" value="Sec1-like_sf"/>
</dbReference>
<evidence type="ECO:0000256" key="1">
    <source>
        <dbReference type="ARBA" id="ARBA00009884"/>
    </source>
</evidence>
<proteinExistence type="inferred from homology"/>
<dbReference type="Proteomes" id="UP000193411">
    <property type="component" value="Unassembled WGS sequence"/>
</dbReference>
<reference evidence="3 4" key="1">
    <citation type="submission" date="2016-07" db="EMBL/GenBank/DDBJ databases">
        <title>Pervasive Adenine N6-methylation of Active Genes in Fungi.</title>
        <authorList>
            <consortium name="DOE Joint Genome Institute"/>
            <person name="Mondo S.J."/>
            <person name="Dannebaum R.O."/>
            <person name="Kuo R.C."/>
            <person name="Labutti K."/>
            <person name="Haridas S."/>
            <person name="Kuo A."/>
            <person name="Salamov A."/>
            <person name="Ahrendt S.R."/>
            <person name="Lipzen A."/>
            <person name="Sullivan W."/>
            <person name="Andreopoulos W.B."/>
            <person name="Clum A."/>
            <person name="Lindquist E."/>
            <person name="Daum C."/>
            <person name="Ramamoorthy G.K."/>
            <person name="Gryganskyi A."/>
            <person name="Culley D."/>
            <person name="Magnuson J.K."/>
            <person name="James T.Y."/>
            <person name="O'Malley M.A."/>
            <person name="Stajich J.E."/>
            <person name="Spatafora J.W."/>
            <person name="Visel A."/>
            <person name="Grigoriev I.V."/>
        </authorList>
    </citation>
    <scope>NUCLEOTIDE SEQUENCE [LARGE SCALE GENOMIC DNA]</scope>
    <source>
        <strain evidence="3 4">PL171</strain>
    </source>
</reference>
<name>A0A1Y2HG29_9FUNG</name>
<dbReference type="InterPro" id="IPR027482">
    <property type="entry name" value="Sec1-like_dom2"/>
</dbReference>
<comment type="similarity">
    <text evidence="1">Belongs to the STXBP/unc-18/SEC1 family.</text>
</comment>
<organism evidence="3 4">
    <name type="scientific">Catenaria anguillulae PL171</name>
    <dbReference type="NCBI Taxonomy" id="765915"/>
    <lineage>
        <taxon>Eukaryota</taxon>
        <taxon>Fungi</taxon>
        <taxon>Fungi incertae sedis</taxon>
        <taxon>Blastocladiomycota</taxon>
        <taxon>Blastocladiomycetes</taxon>
        <taxon>Blastocladiales</taxon>
        <taxon>Catenariaceae</taxon>
        <taxon>Catenaria</taxon>
    </lineage>
</organism>
<gene>
    <name evidence="3" type="ORF">BCR44DRAFT_1438087</name>
</gene>
<dbReference type="Gene3D" id="1.25.40.60">
    <property type="match status" value="1"/>
</dbReference>
<dbReference type="GO" id="GO:0016192">
    <property type="term" value="P:vesicle-mediated transport"/>
    <property type="evidence" value="ECO:0007669"/>
    <property type="project" value="InterPro"/>
</dbReference>
<dbReference type="Gene3D" id="3.40.50.1910">
    <property type="match status" value="2"/>
</dbReference>
<feature type="compositionally biased region" description="Polar residues" evidence="2">
    <location>
        <begin position="1"/>
        <end position="27"/>
    </location>
</feature>
<evidence type="ECO:0000256" key="2">
    <source>
        <dbReference type="SAM" id="MobiDB-lite"/>
    </source>
</evidence>
<dbReference type="Pfam" id="PF00995">
    <property type="entry name" value="Sec1"/>
    <property type="match status" value="1"/>
</dbReference>
<sequence length="620" mass="66467">MASSSTISAYNTNTNTGPPWGSASSQAPKPKKTPTRPSWAPWADPPSALPPAPPSLACWPSTPLPTDAAASSSSSAPSTAPIVWKVLILDQTARDILSPLLSVADLRDAGVTPIPDVPAVYFCDPTQAAIVRIAEDMAANLYDAFHLNFTSPLPRALLEDLAQRLVATGCAHLVAKVVDQYLPLRVLDQHLVSLALPQALVTLHSPTTPESELMALLDTCATGLLGVCITPVVLILDRTLDLGTPVAHSWLYAPLIVDVLEWKLNRVTCLVDEGPATQKVKKTFDIDVGKDSFWRASAGMPFPEVADMVDRDLAKYKRDAQEVLSATGAKSLEEMGQMDVGLNAKHLKSALTQLPALTARKRTLDAHMHIATALLSAIQARKLDTLYEVEQKPTKQRARDAARLAIVYINHVMHPSAAGATAGQVQQITDDVDEVIKQVAAKYPDAQSSSMPSTQRHRPRKNTCLGDLPAGSRKRSRKPLNRDPWVVPSSHLWAVSSRSCCLAADPMRPSASRRCWMAWRSKGWLPLTCVLRHRARGAGSRSPAPVRSGTPGLGGSGGASGAGAAGCIVFVVGGGSMLEYRQVLDVAKSRKRPVVYVGTEMGRPEDVVEMLGQLGRAGRS</sequence>
<dbReference type="SUPFAM" id="SSF56815">
    <property type="entry name" value="Sec1/munc18-like (SM) proteins"/>
    <property type="match status" value="1"/>
</dbReference>
<dbReference type="InterPro" id="IPR001619">
    <property type="entry name" value="Sec1-like"/>
</dbReference>
<comment type="caution">
    <text evidence="3">The sequence shown here is derived from an EMBL/GenBank/DDBJ whole genome shotgun (WGS) entry which is preliminary data.</text>
</comment>
<dbReference type="OrthoDB" id="10251230at2759"/>
<accession>A0A1Y2HG29</accession>